<reference evidence="1 2" key="1">
    <citation type="submission" date="2018-03" db="EMBL/GenBank/DDBJ databases">
        <title>Diversity of phytobeneficial traits revealed by whole-genome analysis of worldwide-isolated phenazine-producing Pseudomonas spp.</title>
        <authorList>
            <person name="Biessy A."/>
            <person name="Novinscak A."/>
            <person name="Blom J."/>
            <person name="Leger G."/>
            <person name="Thomashow L.S."/>
            <person name="Cazorla F.M."/>
            <person name="Josic D."/>
            <person name="Filion M."/>
        </authorList>
    </citation>
    <scope>NUCLEOTIDE SEQUENCE [LARGE SCALE GENOMIC DNA]</scope>
    <source>
        <strain evidence="1 2">B25</strain>
    </source>
</reference>
<proteinExistence type="predicted"/>
<gene>
    <name evidence="1" type="ORF">C4K04_5230</name>
</gene>
<dbReference type="Proteomes" id="UP000268048">
    <property type="component" value="Chromosome"/>
</dbReference>
<dbReference type="AlphaFoldDB" id="A0A3G7TV43"/>
<name>A0A3G7TV43_9PSED</name>
<evidence type="ECO:0000313" key="1">
    <source>
        <dbReference type="EMBL" id="AZE50880.1"/>
    </source>
</evidence>
<sequence length="74" mass="8601">MAHACSSALVFCYWQHAEAKNTRLYELKQQLVQTSLSVPLRNTGRSEFLLRKNRSRSVFSGRARHARQKILKLL</sequence>
<protein>
    <submittedName>
        <fullName evidence="1">Uncharacterized protein</fullName>
    </submittedName>
</protein>
<organism evidence="1 2">
    <name type="scientific">Pseudomonas chlororaphis</name>
    <dbReference type="NCBI Taxonomy" id="587753"/>
    <lineage>
        <taxon>Bacteria</taxon>
        <taxon>Pseudomonadati</taxon>
        <taxon>Pseudomonadota</taxon>
        <taxon>Gammaproteobacteria</taxon>
        <taxon>Pseudomonadales</taxon>
        <taxon>Pseudomonadaceae</taxon>
        <taxon>Pseudomonas</taxon>
    </lineage>
</organism>
<evidence type="ECO:0000313" key="2">
    <source>
        <dbReference type="Proteomes" id="UP000268048"/>
    </source>
</evidence>
<dbReference type="EMBL" id="CP027753">
    <property type="protein sequence ID" value="AZE50880.1"/>
    <property type="molecule type" value="Genomic_DNA"/>
</dbReference>
<accession>A0A3G7TV43</accession>